<reference evidence="4 5" key="1">
    <citation type="submission" date="2020-05" db="EMBL/GenBank/DDBJ databases">
        <title>Draft genome sequence of Desulfovibrio psychrotolerans JS1T.</title>
        <authorList>
            <person name="Ueno A."/>
            <person name="Tamazawa S."/>
            <person name="Tamamura S."/>
            <person name="Murakami T."/>
            <person name="Kiyama T."/>
            <person name="Inomata H."/>
            <person name="Amano Y."/>
            <person name="Miyakawa K."/>
            <person name="Tamaki H."/>
            <person name="Naganuma T."/>
            <person name="Kaneko K."/>
        </authorList>
    </citation>
    <scope>NUCLEOTIDE SEQUENCE [LARGE SCALE GENOMIC DNA]</scope>
    <source>
        <strain evidence="4 5">JS1</strain>
    </source>
</reference>
<dbReference type="AlphaFoldDB" id="A0A7J0BUC0"/>
<comment type="caution">
    <text evidence="4">The sequence shown here is derived from an EMBL/GenBank/DDBJ whole genome shotgun (WGS) entry which is preliminary data.</text>
</comment>
<dbReference type="InterPro" id="IPR001451">
    <property type="entry name" value="Hexapep"/>
</dbReference>
<dbReference type="SUPFAM" id="SSF51161">
    <property type="entry name" value="Trimeric LpxA-like enzymes"/>
    <property type="match status" value="1"/>
</dbReference>
<name>A0A7J0BUC0_9BACT</name>
<sequence>MGESWEGTRAAIAADLFRYGGARGMGGLWRTMRREPGLRLMVYKRLAVWSRRDFLPLYGVFRYLFGALCRRCCVEMCVNMRVGVGIYISHCHGITLHGESVLGDNVNISQNVTLGQANRGGHMGVPTIGSRVYVGPGAVVAGKVAVGSNVLISANSLVTRDVPDNAVVLGVPAQVVSDKGAAGYVEHMV</sequence>
<dbReference type="PANTHER" id="PTHR42811">
    <property type="entry name" value="SERINE ACETYLTRANSFERASE"/>
    <property type="match status" value="1"/>
</dbReference>
<evidence type="ECO:0000313" key="5">
    <source>
        <dbReference type="Proteomes" id="UP000503820"/>
    </source>
</evidence>
<evidence type="ECO:0000256" key="3">
    <source>
        <dbReference type="ARBA" id="ARBA00023315"/>
    </source>
</evidence>
<dbReference type="InterPro" id="IPR045304">
    <property type="entry name" value="LbH_SAT"/>
</dbReference>
<evidence type="ECO:0000256" key="2">
    <source>
        <dbReference type="ARBA" id="ARBA00022679"/>
    </source>
</evidence>
<dbReference type="EMBL" id="BLVP01000008">
    <property type="protein sequence ID" value="GFM37309.1"/>
    <property type="molecule type" value="Genomic_DNA"/>
</dbReference>
<evidence type="ECO:0000256" key="1">
    <source>
        <dbReference type="ARBA" id="ARBA00007274"/>
    </source>
</evidence>
<dbReference type="Gene3D" id="2.160.10.10">
    <property type="entry name" value="Hexapeptide repeat proteins"/>
    <property type="match status" value="1"/>
</dbReference>
<keyword evidence="3" id="KW-0012">Acyltransferase</keyword>
<dbReference type="RefSeq" id="WP_174409921.1">
    <property type="nucleotide sequence ID" value="NZ_BLVP01000008.1"/>
</dbReference>
<dbReference type="CDD" id="cd03354">
    <property type="entry name" value="LbH_SAT"/>
    <property type="match status" value="1"/>
</dbReference>
<dbReference type="Proteomes" id="UP000503820">
    <property type="component" value="Unassembled WGS sequence"/>
</dbReference>
<keyword evidence="5" id="KW-1185">Reference proteome</keyword>
<accession>A0A7J0BUC0</accession>
<organism evidence="4 5">
    <name type="scientific">Desulfovibrio psychrotolerans</name>
    <dbReference type="NCBI Taxonomy" id="415242"/>
    <lineage>
        <taxon>Bacteria</taxon>
        <taxon>Pseudomonadati</taxon>
        <taxon>Thermodesulfobacteriota</taxon>
        <taxon>Desulfovibrionia</taxon>
        <taxon>Desulfovibrionales</taxon>
        <taxon>Desulfovibrionaceae</taxon>
        <taxon>Desulfovibrio</taxon>
    </lineage>
</organism>
<dbReference type="GO" id="GO:0016746">
    <property type="term" value="F:acyltransferase activity"/>
    <property type="evidence" value="ECO:0007669"/>
    <property type="project" value="UniProtKB-KW"/>
</dbReference>
<evidence type="ECO:0000313" key="4">
    <source>
        <dbReference type="EMBL" id="GFM37309.1"/>
    </source>
</evidence>
<protein>
    <submittedName>
        <fullName evidence="4">Serine acetyltransferase</fullName>
    </submittedName>
</protein>
<comment type="similarity">
    <text evidence="1">Belongs to the transferase hexapeptide repeat family.</text>
</comment>
<proteinExistence type="inferred from homology"/>
<dbReference type="InterPro" id="IPR011004">
    <property type="entry name" value="Trimer_LpxA-like_sf"/>
</dbReference>
<gene>
    <name evidence="4" type="primary">cysE-2</name>
    <name evidence="4" type="ORF">DSM19430T_19930</name>
</gene>
<keyword evidence="2 4" id="KW-0808">Transferase</keyword>
<dbReference type="Pfam" id="PF00132">
    <property type="entry name" value="Hexapep"/>
    <property type="match status" value="1"/>
</dbReference>